<dbReference type="Proteomes" id="UP000434052">
    <property type="component" value="Unassembled WGS sequence"/>
</dbReference>
<dbReference type="PANTHER" id="PTHR34988">
    <property type="entry name" value="PROTEIN, PUTATIVE-RELATED"/>
    <property type="match status" value="1"/>
</dbReference>
<dbReference type="InterPro" id="IPR025707">
    <property type="entry name" value="DNA_bp_PD1"/>
</dbReference>
<protein>
    <submittedName>
        <fullName evidence="3">DNA-binding protein</fullName>
    </submittedName>
</protein>
<dbReference type="AlphaFoldDB" id="A0A6P1ZJR2"/>
<dbReference type="Proteomes" id="UP000503251">
    <property type="component" value="Chromosome"/>
</dbReference>
<dbReference type="Gene3D" id="3.30.1330.80">
    <property type="entry name" value="Hypothetical protein, similar to alpha- acetolactate decarboxylase, domain 2"/>
    <property type="match status" value="1"/>
</dbReference>
<evidence type="ECO:0000313" key="3">
    <source>
        <dbReference type="EMBL" id="TVM35050.1"/>
    </source>
</evidence>
<dbReference type="CDD" id="cd11378">
    <property type="entry name" value="DUF296"/>
    <property type="match status" value="1"/>
</dbReference>
<dbReference type="PIRSF" id="PIRSF016702">
    <property type="entry name" value="DNA_bp_PD1"/>
    <property type="match status" value="1"/>
</dbReference>
<evidence type="ECO:0000313" key="5">
    <source>
        <dbReference type="Proteomes" id="UP000503251"/>
    </source>
</evidence>
<dbReference type="RefSeq" id="WP_144234603.1">
    <property type="nucleotide sequence ID" value="NZ_CP039543.1"/>
</dbReference>
<dbReference type="EMBL" id="QMIF01000003">
    <property type="protein sequence ID" value="TVM35050.1"/>
    <property type="molecule type" value="Genomic_DNA"/>
</dbReference>
<feature type="domain" description="PPC" evidence="1">
    <location>
        <begin position="4"/>
        <end position="139"/>
    </location>
</feature>
<gene>
    <name evidence="3" type="ORF">DQK91_06515</name>
    <name evidence="2" type="ORF">E8L03_04100</name>
</gene>
<organism evidence="3 4">
    <name type="scientific">Oceanidesulfovibrio marinus</name>
    <dbReference type="NCBI Taxonomy" id="370038"/>
    <lineage>
        <taxon>Bacteria</taxon>
        <taxon>Pseudomonadati</taxon>
        <taxon>Thermodesulfobacteriota</taxon>
        <taxon>Desulfovibrionia</taxon>
        <taxon>Desulfovibrionales</taxon>
        <taxon>Desulfovibrionaceae</taxon>
        <taxon>Oceanidesulfovibrio</taxon>
    </lineage>
</organism>
<dbReference type="PROSITE" id="PS51742">
    <property type="entry name" value="PPC"/>
    <property type="match status" value="1"/>
</dbReference>
<dbReference type="GO" id="GO:0003677">
    <property type="term" value="F:DNA binding"/>
    <property type="evidence" value="ECO:0007669"/>
    <property type="project" value="UniProtKB-KW"/>
</dbReference>
<keyword evidence="5" id="KW-1185">Reference proteome</keyword>
<dbReference type="InterPro" id="IPR005175">
    <property type="entry name" value="PPC_dom"/>
</dbReference>
<name>A0A6P1ZJR2_9BACT</name>
<evidence type="ECO:0000313" key="2">
    <source>
        <dbReference type="EMBL" id="QJT08154.1"/>
    </source>
</evidence>
<accession>A0A6P1ZJR2</accession>
<keyword evidence="3" id="KW-0238">DNA-binding</keyword>
<evidence type="ECO:0000259" key="1">
    <source>
        <dbReference type="PROSITE" id="PS51742"/>
    </source>
</evidence>
<dbReference type="EMBL" id="CP039543">
    <property type="protein sequence ID" value="QJT08154.1"/>
    <property type="molecule type" value="Genomic_DNA"/>
</dbReference>
<dbReference type="Pfam" id="PF03479">
    <property type="entry name" value="PCC"/>
    <property type="match status" value="1"/>
</dbReference>
<proteinExistence type="predicted"/>
<dbReference type="SUPFAM" id="SSF117856">
    <property type="entry name" value="AF0104/ALDC/Ptd012-like"/>
    <property type="match status" value="1"/>
</dbReference>
<reference evidence="3 4" key="1">
    <citation type="submission" date="2018-06" db="EMBL/GenBank/DDBJ databases">
        <title>Complete genome of Desulfovibrio marinus P48SEP.</title>
        <authorList>
            <person name="Crispim J.S."/>
            <person name="Vidigal P.M.P."/>
            <person name="Silva L.C.F."/>
            <person name="Araujo L.C."/>
            <person name="Laguardia C.N."/>
            <person name="Dias R.S."/>
            <person name="Sousa M.P."/>
            <person name="Paula S.O."/>
            <person name="Silva C."/>
        </authorList>
    </citation>
    <scope>NUCLEOTIDE SEQUENCE [LARGE SCALE GENOMIC DNA]</scope>
    <source>
        <strain evidence="3 4">P48SEP</strain>
    </source>
</reference>
<reference evidence="2 5" key="2">
    <citation type="submission" date="2019-04" db="EMBL/GenBank/DDBJ databases">
        <title>Isolation and culture of sulfate reducing bacteria from the cold seep of the South China Sea.</title>
        <authorList>
            <person name="Sun C."/>
            <person name="Liu R."/>
        </authorList>
    </citation>
    <scope>NUCLEOTIDE SEQUENCE [LARGE SCALE GENOMIC DNA]</scope>
    <source>
        <strain evidence="2 5">CS1</strain>
    </source>
</reference>
<dbReference type="OrthoDB" id="9791702at2"/>
<evidence type="ECO:0000313" key="4">
    <source>
        <dbReference type="Proteomes" id="UP000434052"/>
    </source>
</evidence>
<dbReference type="PANTHER" id="PTHR34988:SF1">
    <property type="entry name" value="DNA-BINDING PROTEIN"/>
    <property type="match status" value="1"/>
</dbReference>
<sequence>MEYKRFGAKIVIRLDPGDEVIESIKTVCREEKVTMGVLNGIGAVDRAVVGLFDPKEKKYHSNELKKYMEITALAGNVSTMNGEVYIHAHATLADIEANAQGGHLNEADVSCTAEIIIDTFDGQIDREHSEKIGLNLIKY</sequence>